<dbReference type="GO" id="GO:0005506">
    <property type="term" value="F:iron ion binding"/>
    <property type="evidence" value="ECO:0007669"/>
    <property type="project" value="UniProtKB-UniRule"/>
</dbReference>
<dbReference type="InterPro" id="IPR036766">
    <property type="entry name" value="Fe_traffick_prot_YggX_sf"/>
</dbReference>
<organism evidence="6 7">
    <name type="scientific">Rosenbergiella nectarea</name>
    <dbReference type="NCBI Taxonomy" id="988801"/>
    <lineage>
        <taxon>Bacteria</taxon>
        <taxon>Pseudomonadati</taxon>
        <taxon>Pseudomonadota</taxon>
        <taxon>Gammaproteobacteria</taxon>
        <taxon>Enterobacterales</taxon>
        <taxon>Erwiniaceae</taxon>
        <taxon>Rosenbergiella</taxon>
    </lineage>
</organism>
<dbReference type="FunFam" id="1.10.3880.10:FF:000001">
    <property type="entry name" value="Probable Fe(2+)-trafficking protein"/>
    <property type="match status" value="1"/>
</dbReference>
<dbReference type="PANTHER" id="PTHR36965:SF1">
    <property type="entry name" value="FE(2+)-TRAFFICKING PROTEIN-RELATED"/>
    <property type="match status" value="1"/>
</dbReference>
<dbReference type="AlphaFoldDB" id="A0A1H9FEP8"/>
<reference evidence="7" key="1">
    <citation type="submission" date="2016-10" db="EMBL/GenBank/DDBJ databases">
        <authorList>
            <person name="Varghese N."/>
            <person name="Submissions S."/>
        </authorList>
    </citation>
    <scope>NUCLEOTIDE SEQUENCE [LARGE SCALE GENOMIC DNA]</scope>
    <source>
        <strain evidence="7">8N4</strain>
    </source>
</reference>
<dbReference type="OrthoDB" id="9804318at2"/>
<keyword evidence="1 5" id="KW-0408">Iron</keyword>
<sequence length="92" mass="10895">MSRTIFCTFLNQDAEGQDFQLYPGDIGKRIYQEISKSAWQQWMTKQTMLINEQKLNMMNPEHRKIIEQEMVSFLFEGKDVQIDGYTPPEQSN</sequence>
<name>A0A1H9FEP8_9GAMM</name>
<dbReference type="NCBIfam" id="NF003817">
    <property type="entry name" value="PRK05408.1"/>
    <property type="match status" value="1"/>
</dbReference>
<accession>A0A1H9FEP8</accession>
<dbReference type="Proteomes" id="UP000242515">
    <property type="component" value="Unassembled WGS sequence"/>
</dbReference>
<dbReference type="Pfam" id="PF04362">
    <property type="entry name" value="Iron_traffic"/>
    <property type="match status" value="1"/>
</dbReference>
<dbReference type="EMBL" id="FOGC01000002">
    <property type="protein sequence ID" value="SEQ36315.1"/>
    <property type="molecule type" value="Genomic_DNA"/>
</dbReference>
<evidence type="ECO:0000256" key="3">
    <source>
        <dbReference type="ARBA" id="ARBA00061679"/>
    </source>
</evidence>
<proteinExistence type="inferred from homology"/>
<evidence type="ECO:0000256" key="1">
    <source>
        <dbReference type="ARBA" id="ARBA00023004"/>
    </source>
</evidence>
<comment type="subunit">
    <text evidence="5">Monomer.</text>
</comment>
<evidence type="ECO:0000256" key="5">
    <source>
        <dbReference type="HAMAP-Rule" id="MF_00686"/>
    </source>
</evidence>
<evidence type="ECO:0000313" key="6">
    <source>
        <dbReference type="EMBL" id="SEQ36315.1"/>
    </source>
</evidence>
<dbReference type="Gene3D" id="1.10.3880.10">
    <property type="entry name" value="Fe(II) trafficking protein YggX"/>
    <property type="match status" value="1"/>
</dbReference>
<dbReference type="STRING" id="988801.SAMN05216522_102287"/>
<comment type="similarity">
    <text evidence="3 5">Belongs to the Fe(2+)-trafficking protein family.</text>
</comment>
<gene>
    <name evidence="6" type="ORF">SAMN05216522_102287</name>
</gene>
<dbReference type="InterPro" id="IPR007457">
    <property type="entry name" value="Fe_traffick_prot_YggX"/>
</dbReference>
<dbReference type="GO" id="GO:0005829">
    <property type="term" value="C:cytosol"/>
    <property type="evidence" value="ECO:0007669"/>
    <property type="project" value="TreeGrafter"/>
</dbReference>
<comment type="function">
    <text evidence="2">Could be a mediator in iron transactions between iron acquisition and iron-requiring processes, such as synthesis and/or repair of Fe-S clusters in biosynthetic enzymes. Necessary to maintain high levels of aconitase under oxidative stress.</text>
</comment>
<dbReference type="SUPFAM" id="SSF111148">
    <property type="entry name" value="YggX-like"/>
    <property type="match status" value="1"/>
</dbReference>
<protein>
    <recommendedName>
        <fullName evidence="4 5">Probable Fe(2+)-trafficking protein</fullName>
    </recommendedName>
</protein>
<dbReference type="RefSeq" id="WP_092673228.1">
    <property type="nucleotide sequence ID" value="NZ_FOGC01000002.1"/>
</dbReference>
<evidence type="ECO:0000256" key="4">
    <source>
        <dbReference type="ARBA" id="ARBA00070403"/>
    </source>
</evidence>
<dbReference type="HAMAP" id="MF_00686">
    <property type="entry name" value="Fe_traffic_YggX"/>
    <property type="match status" value="1"/>
</dbReference>
<dbReference type="PANTHER" id="PTHR36965">
    <property type="entry name" value="FE(2+)-TRAFFICKING PROTEIN-RELATED"/>
    <property type="match status" value="1"/>
</dbReference>
<dbReference type="GO" id="GO:0034599">
    <property type="term" value="P:cellular response to oxidative stress"/>
    <property type="evidence" value="ECO:0007669"/>
    <property type="project" value="TreeGrafter"/>
</dbReference>
<evidence type="ECO:0000256" key="2">
    <source>
        <dbReference type="ARBA" id="ARBA00053793"/>
    </source>
</evidence>
<evidence type="ECO:0000313" key="7">
    <source>
        <dbReference type="Proteomes" id="UP000242515"/>
    </source>
</evidence>
<dbReference type="PIRSF" id="PIRSF029827">
    <property type="entry name" value="Fe_traffic_YggX"/>
    <property type="match status" value="1"/>
</dbReference>
<keyword evidence="7" id="KW-1185">Reference proteome</keyword>